<dbReference type="EMBL" id="CP065938">
    <property type="protein sequence ID" value="UWX05281.1"/>
    <property type="molecule type" value="Genomic_DNA"/>
</dbReference>
<keyword evidence="2" id="KW-0732">Signal</keyword>
<evidence type="ECO:0000313" key="3">
    <source>
        <dbReference type="EMBL" id="UWX05281.1"/>
    </source>
</evidence>
<organism evidence="3 4">
    <name type="scientific">Taurinivorans muris</name>
    <dbReference type="NCBI Taxonomy" id="2787751"/>
    <lineage>
        <taxon>Bacteria</taxon>
        <taxon>Pseudomonadati</taxon>
        <taxon>Thermodesulfobacteriota</taxon>
        <taxon>Desulfovibrionia</taxon>
        <taxon>Desulfovibrionales</taxon>
        <taxon>Desulfovibrionaceae</taxon>
        <taxon>Taurinivorans</taxon>
    </lineage>
</organism>
<gene>
    <name evidence="3" type="ORF">JBF11_07440</name>
</gene>
<dbReference type="Proteomes" id="UP001058120">
    <property type="component" value="Chromosome"/>
</dbReference>
<evidence type="ECO:0000256" key="2">
    <source>
        <dbReference type="SAM" id="SignalP"/>
    </source>
</evidence>
<protein>
    <submittedName>
        <fullName evidence="3">Uncharacterized protein</fullName>
    </submittedName>
</protein>
<dbReference type="RefSeq" id="WP_334314853.1">
    <property type="nucleotide sequence ID" value="NZ_CP065938.1"/>
</dbReference>
<reference evidence="3" key="1">
    <citation type="submission" date="2020-12" db="EMBL/GenBank/DDBJ databases">
        <title>Taurinivorans muris gen. nov., sp. nov., fundamental and realized metabolic niche of a ubiquitous sulfidogenic bacterium in the murine intestine.</title>
        <authorList>
            <person name="Ye H."/>
            <person name="Hanson B.T."/>
            <person name="Loy A."/>
        </authorList>
    </citation>
    <scope>NUCLEOTIDE SEQUENCE</scope>
    <source>
        <strain evidence="3">LT0009</strain>
    </source>
</reference>
<evidence type="ECO:0000256" key="1">
    <source>
        <dbReference type="SAM" id="MobiDB-lite"/>
    </source>
</evidence>
<accession>A0ABY5Y0G7</accession>
<feature type="region of interest" description="Disordered" evidence="1">
    <location>
        <begin position="230"/>
        <end position="250"/>
    </location>
</feature>
<feature type="chain" id="PRO_5045622247" evidence="2">
    <location>
        <begin position="20"/>
        <end position="250"/>
    </location>
</feature>
<dbReference type="PROSITE" id="PS51257">
    <property type="entry name" value="PROKAR_LIPOPROTEIN"/>
    <property type="match status" value="1"/>
</dbReference>
<feature type="compositionally biased region" description="Basic and acidic residues" evidence="1">
    <location>
        <begin position="234"/>
        <end position="243"/>
    </location>
</feature>
<name>A0ABY5Y0G7_9BACT</name>
<evidence type="ECO:0000313" key="4">
    <source>
        <dbReference type="Proteomes" id="UP001058120"/>
    </source>
</evidence>
<keyword evidence="4" id="KW-1185">Reference proteome</keyword>
<feature type="signal peptide" evidence="2">
    <location>
        <begin position="1"/>
        <end position="19"/>
    </location>
</feature>
<sequence length="250" mass="28988">MKNIFFLMLFFLCSCMANASSQGIIRVYDNTRYQNIKPLLLADFTKHGIITEDLPSFNPVGLINKEWGFFTGKELYKKLTLSFRYPSVEESRHWTFAGLESEYADTEMYSHGFIMEQGLERITVSLLGDLDWDKDGVLDWLVYCRFEEKASSDKLARNNARKAREYFVIIRDRTAEYWQAEPFVIRDLTLFTHGQDSAVYRNLTERKQKALEPGLALDFEAGQAKILDMPAAETNRKGEKQKINEQSLSE</sequence>
<proteinExistence type="predicted"/>